<keyword evidence="2" id="KW-1185">Reference proteome</keyword>
<proteinExistence type="predicted"/>
<dbReference type="RefSeq" id="YP_010246672.1">
    <property type="nucleotide sequence ID" value="NC_060137.1"/>
</dbReference>
<protein>
    <submittedName>
        <fullName evidence="1">Terminase large subunit</fullName>
    </submittedName>
</protein>
<name>A0A5Q2WDA6_9CAUD</name>
<organism evidence="1 2">
    <name type="scientific">Gordonia phage Syleon</name>
    <dbReference type="NCBI Taxonomy" id="2653718"/>
    <lineage>
        <taxon>Viruses</taxon>
        <taxon>Duplodnaviria</taxon>
        <taxon>Heunggongvirae</taxon>
        <taxon>Uroviricota</taxon>
        <taxon>Caudoviricetes</taxon>
        <taxon>Deeyouvirinae</taxon>
        <taxon>Octobienvirus</taxon>
        <taxon>Octobienvirus syleon</taxon>
    </lineage>
</organism>
<evidence type="ECO:0000313" key="1">
    <source>
        <dbReference type="EMBL" id="QGH75742.1"/>
    </source>
</evidence>
<dbReference type="Gene3D" id="3.40.50.300">
    <property type="entry name" value="P-loop containing nucleotide triphosphate hydrolases"/>
    <property type="match status" value="1"/>
</dbReference>
<dbReference type="GeneID" id="70081237"/>
<reference evidence="1 2" key="1">
    <citation type="submission" date="2019-09" db="EMBL/GenBank/DDBJ databases">
        <authorList>
            <person name="Falcon-Lizardi N."/>
            <person name="Rios-Rosa Y."/>
            <person name="Rivera-Cruz A."/>
            <person name="Rivera-Espinal N.S."/>
            <person name="Rodriguez-Cotto F.E."/>
            <person name="Rosa-Flores A.N."/>
            <person name="Rubin M.R."/>
            <person name="Vazquez E."/>
            <person name="Molloy S.D."/>
            <person name="Garlena R.A."/>
            <person name="Russell D.A."/>
            <person name="Pope W.H."/>
            <person name="Jacobs-Sera D."/>
            <person name="Hatfull G.F."/>
        </authorList>
    </citation>
    <scope>NUCLEOTIDE SEQUENCE [LARGE SCALE GENOMIC DNA]</scope>
</reference>
<dbReference type="EMBL" id="MN444870">
    <property type="protein sequence ID" value="QGH75742.1"/>
    <property type="molecule type" value="Genomic_DNA"/>
</dbReference>
<sequence>MTRIGAQLPPAEHYHVPLFHSSLGEDAIALALTAGLELDEWQQHVLECSLRFKEDGLFAAPDMTLIVPRQNGKGSIIEARELAGLFLLKEKVIVHSAHEFKTAVEGHMRLTALIENSDFLRKEGNPKSTNSGAAGTVVKLQSDKYKLPDGSYPRVVFAARSKGSIRGFTVDALIMDEAYELPDAALDAMTPTMAAADNPQMWFISSTGMDDSEVLRRKRNNGMAKLDDLGYFEWKADDDCDPADRDQWYQSNPALGIRLKEHKVAQEFRTLSPVGFARERLGLWASNDIDALIPASLWKTLSYQDHELESDEPGVGEPIGQISVAVDVAPEGDSAAIYVAGQDKHGLFCVERADFLDGIAWVPDALKSIQEKHSPKSIAIDVTSPAGSLVPALNDLGVEYQPLTLNDITSACQQFLTLVIESRLRHRRVDDDPELTSAVAMGIKRPIGHKGSWAWARKDIAANISPLVAATYALYAYQALEAKPKRVGKVF</sequence>
<gene>
    <name evidence="1" type="primary">13</name>
    <name evidence="1" type="ORF">SEA_SYLEON_13</name>
</gene>
<dbReference type="Proteomes" id="UP000346466">
    <property type="component" value="Segment"/>
</dbReference>
<evidence type="ECO:0000313" key="2">
    <source>
        <dbReference type="Proteomes" id="UP000346466"/>
    </source>
</evidence>
<dbReference type="InterPro" id="IPR027417">
    <property type="entry name" value="P-loop_NTPase"/>
</dbReference>
<dbReference type="KEGG" id="vg:70081237"/>
<accession>A0A5Q2WDA6</accession>